<evidence type="ECO:0000313" key="9">
    <source>
        <dbReference type="Proteomes" id="UP001501343"/>
    </source>
</evidence>
<feature type="transmembrane region" description="Helical" evidence="6">
    <location>
        <begin position="64"/>
        <end position="86"/>
    </location>
</feature>
<evidence type="ECO:0000256" key="6">
    <source>
        <dbReference type="SAM" id="Phobius"/>
    </source>
</evidence>
<feature type="transmembrane region" description="Helical" evidence="6">
    <location>
        <begin position="150"/>
        <end position="170"/>
    </location>
</feature>
<dbReference type="PANTHER" id="PTHR42718">
    <property type="entry name" value="MAJOR FACILITATOR SUPERFAMILY MULTIDRUG TRANSPORTER MFSC"/>
    <property type="match status" value="1"/>
</dbReference>
<keyword evidence="4 6" id="KW-1133">Transmembrane helix</keyword>
<dbReference type="Proteomes" id="UP001501343">
    <property type="component" value="Unassembled WGS sequence"/>
</dbReference>
<dbReference type="PROSITE" id="PS50850">
    <property type="entry name" value="MFS"/>
    <property type="match status" value="1"/>
</dbReference>
<evidence type="ECO:0000256" key="3">
    <source>
        <dbReference type="ARBA" id="ARBA00022692"/>
    </source>
</evidence>
<dbReference type="Pfam" id="PF07690">
    <property type="entry name" value="MFS_1"/>
    <property type="match status" value="1"/>
</dbReference>
<feature type="transmembrane region" description="Helical" evidence="6">
    <location>
        <begin position="182"/>
        <end position="199"/>
    </location>
</feature>
<evidence type="ECO:0000256" key="5">
    <source>
        <dbReference type="ARBA" id="ARBA00023136"/>
    </source>
</evidence>
<sequence>MTGSILASLDLFVIIVAFGSIGKTYPEVSFHGILWGAVIYPIVSAALVLPAGALASRWGEKSTYIAGLIAFVIGSAVCGLAPELWVLSLGRAAQGVGAGFLLPTSLALLQQGQLPERQARIRAGWAVAGAVAAAAGPLLGGLVAPIDWRLIFLVNIVLAAPALVLAHRLAPTPRAVVPRPDVIQPLLIAAMTASGVIALSNVGVAGASLVIVGAAVGAVLSFGLIVLRSARSKRPAIEAALFRVRSFALGVPAMLIFYAGFAVMLVSTSRALSGALDLPPPVVGLLFAIGPAAAVLSGVVLGRRLGPASLAVVSGALFVGGGLWWSFFFTGGFPLLVGFVPGMILLGLGAGNAQAGILNQALVDVPAPQRGAAAGTLTTARQVGTAFGIGAFVAVGSETGISALPNLTWAWLTLVVAGLAALSTGLIPGGSAPSISRVAQSAPIASFPEKS</sequence>
<evidence type="ECO:0000256" key="4">
    <source>
        <dbReference type="ARBA" id="ARBA00022989"/>
    </source>
</evidence>
<keyword evidence="2" id="KW-0813">Transport</keyword>
<dbReference type="PANTHER" id="PTHR42718:SF9">
    <property type="entry name" value="MAJOR FACILITATOR SUPERFAMILY MULTIDRUG TRANSPORTER MFSC"/>
    <property type="match status" value="1"/>
</dbReference>
<proteinExistence type="predicted"/>
<dbReference type="SUPFAM" id="SSF103473">
    <property type="entry name" value="MFS general substrate transporter"/>
    <property type="match status" value="1"/>
</dbReference>
<dbReference type="InterPro" id="IPR020846">
    <property type="entry name" value="MFS_dom"/>
</dbReference>
<keyword evidence="3 6" id="KW-0812">Transmembrane</keyword>
<dbReference type="InterPro" id="IPR011701">
    <property type="entry name" value="MFS"/>
</dbReference>
<reference evidence="9" key="1">
    <citation type="journal article" date="2019" name="Int. J. Syst. Evol. Microbiol.">
        <title>The Global Catalogue of Microorganisms (GCM) 10K type strain sequencing project: providing services to taxonomists for standard genome sequencing and annotation.</title>
        <authorList>
            <consortium name="The Broad Institute Genomics Platform"/>
            <consortium name="The Broad Institute Genome Sequencing Center for Infectious Disease"/>
            <person name="Wu L."/>
            <person name="Ma J."/>
        </authorList>
    </citation>
    <scope>NUCLEOTIDE SEQUENCE [LARGE SCALE GENOMIC DNA]</scope>
    <source>
        <strain evidence="9">JCM 14900</strain>
    </source>
</reference>
<evidence type="ECO:0000259" key="7">
    <source>
        <dbReference type="PROSITE" id="PS50850"/>
    </source>
</evidence>
<evidence type="ECO:0000313" key="8">
    <source>
        <dbReference type="EMBL" id="GAA1940821.1"/>
    </source>
</evidence>
<feature type="transmembrane region" description="Helical" evidence="6">
    <location>
        <begin position="308"/>
        <end position="327"/>
    </location>
</feature>
<feature type="transmembrane region" description="Helical" evidence="6">
    <location>
        <begin position="247"/>
        <end position="266"/>
    </location>
</feature>
<feature type="domain" description="Major facilitator superfamily (MFS) profile" evidence="7">
    <location>
        <begin position="1"/>
        <end position="432"/>
    </location>
</feature>
<evidence type="ECO:0000256" key="2">
    <source>
        <dbReference type="ARBA" id="ARBA00022448"/>
    </source>
</evidence>
<dbReference type="Gene3D" id="1.20.1250.20">
    <property type="entry name" value="MFS general substrate transporter like domains"/>
    <property type="match status" value="1"/>
</dbReference>
<feature type="transmembrane region" description="Helical" evidence="6">
    <location>
        <begin position="92"/>
        <end position="109"/>
    </location>
</feature>
<feature type="transmembrane region" description="Helical" evidence="6">
    <location>
        <begin position="407"/>
        <end position="427"/>
    </location>
</feature>
<dbReference type="InterPro" id="IPR036259">
    <property type="entry name" value="MFS_trans_sf"/>
</dbReference>
<accession>A0ABP5BCT3</accession>
<organism evidence="8 9">
    <name type="scientific">Microbacterium aoyamense</name>
    <dbReference type="NCBI Taxonomy" id="344166"/>
    <lineage>
        <taxon>Bacteria</taxon>
        <taxon>Bacillati</taxon>
        <taxon>Actinomycetota</taxon>
        <taxon>Actinomycetes</taxon>
        <taxon>Micrococcales</taxon>
        <taxon>Microbacteriaceae</taxon>
        <taxon>Microbacterium</taxon>
    </lineage>
</organism>
<feature type="transmembrane region" description="Helical" evidence="6">
    <location>
        <begin position="121"/>
        <end position="144"/>
    </location>
</feature>
<comment type="subcellular location">
    <subcellularLocation>
        <location evidence="1">Cell membrane</location>
        <topology evidence="1">Multi-pass membrane protein</topology>
    </subcellularLocation>
</comment>
<evidence type="ECO:0000256" key="1">
    <source>
        <dbReference type="ARBA" id="ARBA00004651"/>
    </source>
</evidence>
<keyword evidence="9" id="KW-1185">Reference proteome</keyword>
<feature type="transmembrane region" description="Helical" evidence="6">
    <location>
        <begin position="32"/>
        <end position="52"/>
    </location>
</feature>
<keyword evidence="5 6" id="KW-0472">Membrane</keyword>
<gene>
    <name evidence="8" type="ORF">GCM10009775_35850</name>
</gene>
<protein>
    <submittedName>
        <fullName evidence="8">MFS transporter</fullName>
    </submittedName>
</protein>
<dbReference type="RefSeq" id="WP_248151553.1">
    <property type="nucleotide sequence ID" value="NZ_BAAAOF010000009.1"/>
</dbReference>
<comment type="caution">
    <text evidence="8">The sequence shown here is derived from an EMBL/GenBank/DDBJ whole genome shotgun (WGS) entry which is preliminary data.</text>
</comment>
<feature type="transmembrane region" description="Helical" evidence="6">
    <location>
        <begin position="333"/>
        <end position="351"/>
    </location>
</feature>
<feature type="transmembrane region" description="Helical" evidence="6">
    <location>
        <begin position="205"/>
        <end position="227"/>
    </location>
</feature>
<name>A0ABP5BCT3_9MICO</name>
<feature type="transmembrane region" description="Helical" evidence="6">
    <location>
        <begin position="372"/>
        <end position="395"/>
    </location>
</feature>
<feature type="transmembrane region" description="Helical" evidence="6">
    <location>
        <begin position="278"/>
        <end position="301"/>
    </location>
</feature>
<dbReference type="EMBL" id="BAAAOF010000009">
    <property type="protein sequence ID" value="GAA1940821.1"/>
    <property type="molecule type" value="Genomic_DNA"/>
</dbReference>